<keyword evidence="8 11" id="KW-0472">Membrane</keyword>
<keyword evidence="7" id="KW-0333">Golgi apparatus</keyword>
<organism evidence="12 13">
    <name type="scientific">Opisthorchis viverrini</name>
    <name type="common">Southeast Asian liver fluke</name>
    <dbReference type="NCBI Taxonomy" id="6198"/>
    <lineage>
        <taxon>Eukaryota</taxon>
        <taxon>Metazoa</taxon>
        <taxon>Spiralia</taxon>
        <taxon>Lophotrochozoa</taxon>
        <taxon>Platyhelminthes</taxon>
        <taxon>Trematoda</taxon>
        <taxon>Digenea</taxon>
        <taxon>Opisthorchiida</taxon>
        <taxon>Opisthorchiata</taxon>
        <taxon>Opisthorchiidae</taxon>
        <taxon>Opisthorchis</taxon>
    </lineage>
</organism>
<dbReference type="Gene3D" id="3.40.50.300">
    <property type="entry name" value="P-loop containing nucleotide triphosphate hydrolases"/>
    <property type="match status" value="2"/>
</dbReference>
<dbReference type="OrthoDB" id="10019582at2759"/>
<dbReference type="Pfam" id="PF03567">
    <property type="entry name" value="Sulfotransfer_2"/>
    <property type="match status" value="2"/>
</dbReference>
<dbReference type="InterPro" id="IPR007734">
    <property type="entry name" value="Heparan_SO4_2-O-STrfase"/>
</dbReference>
<evidence type="ECO:0000256" key="5">
    <source>
        <dbReference type="ARBA" id="ARBA00022968"/>
    </source>
</evidence>
<dbReference type="PANTHER" id="PTHR12129:SF17">
    <property type="entry name" value="HEPARAN SULFATE 2-O-SULFOTRANSFERASE 1"/>
    <property type="match status" value="1"/>
</dbReference>
<evidence type="ECO:0000256" key="6">
    <source>
        <dbReference type="ARBA" id="ARBA00022989"/>
    </source>
</evidence>
<feature type="transmembrane region" description="Helical" evidence="11">
    <location>
        <begin position="21"/>
        <end position="40"/>
    </location>
</feature>
<proteinExistence type="inferred from homology"/>
<evidence type="ECO:0000256" key="2">
    <source>
        <dbReference type="ARBA" id="ARBA00010569"/>
    </source>
</evidence>
<name>A0A075A8K9_OPIVI</name>
<evidence type="ECO:0000256" key="10">
    <source>
        <dbReference type="ARBA" id="ARBA00023180"/>
    </source>
</evidence>
<dbReference type="RefSeq" id="XP_009172417.1">
    <property type="nucleotide sequence ID" value="XM_009174153.1"/>
</dbReference>
<evidence type="ECO:0000313" key="13">
    <source>
        <dbReference type="Proteomes" id="UP000054324"/>
    </source>
</evidence>
<dbReference type="PANTHER" id="PTHR12129">
    <property type="entry name" value="HEPARAN SULFATE 2-O-SULFOTRANSFERASE"/>
    <property type="match status" value="1"/>
</dbReference>
<dbReference type="EMBL" id="KL596833">
    <property type="protein sequence ID" value="KER23824.1"/>
    <property type="molecule type" value="Genomic_DNA"/>
</dbReference>
<evidence type="ECO:0000256" key="9">
    <source>
        <dbReference type="ARBA" id="ARBA00023157"/>
    </source>
</evidence>
<evidence type="ECO:0000256" key="7">
    <source>
        <dbReference type="ARBA" id="ARBA00023034"/>
    </source>
</evidence>
<keyword evidence="10" id="KW-0325">Glycoprotein</keyword>
<evidence type="ECO:0000256" key="1">
    <source>
        <dbReference type="ARBA" id="ARBA00004323"/>
    </source>
</evidence>
<evidence type="ECO:0000256" key="11">
    <source>
        <dbReference type="SAM" id="Phobius"/>
    </source>
</evidence>
<comment type="subcellular location">
    <subcellularLocation>
        <location evidence="1">Golgi apparatus membrane</location>
        <topology evidence="1">Single-pass type II membrane protein</topology>
    </subcellularLocation>
</comment>
<keyword evidence="13" id="KW-1185">Reference proteome</keyword>
<evidence type="ECO:0008006" key="14">
    <source>
        <dbReference type="Google" id="ProtNLM"/>
    </source>
</evidence>
<gene>
    <name evidence="12" type="ORF">T265_08369</name>
</gene>
<evidence type="ECO:0000256" key="4">
    <source>
        <dbReference type="ARBA" id="ARBA00022692"/>
    </source>
</evidence>
<dbReference type="GeneID" id="20322548"/>
<evidence type="ECO:0000256" key="3">
    <source>
        <dbReference type="ARBA" id="ARBA00022679"/>
    </source>
</evidence>
<evidence type="ECO:0000313" key="12">
    <source>
        <dbReference type="EMBL" id="KER23824.1"/>
    </source>
</evidence>
<dbReference type="STRING" id="6198.A0A075A8K9"/>
<keyword evidence="3" id="KW-0808">Transferase</keyword>
<dbReference type="GO" id="GO:0009101">
    <property type="term" value="P:glycoprotein biosynthetic process"/>
    <property type="evidence" value="ECO:0007669"/>
    <property type="project" value="UniProtKB-ARBA"/>
</dbReference>
<evidence type="ECO:0000256" key="8">
    <source>
        <dbReference type="ARBA" id="ARBA00023136"/>
    </source>
</evidence>
<dbReference type="GO" id="GO:0004394">
    <property type="term" value="F:heparan sulfate 2-sulfotransferase activity"/>
    <property type="evidence" value="ECO:0007669"/>
    <property type="project" value="UniProtKB-ARBA"/>
</dbReference>
<keyword evidence="4 11" id="KW-0812">Transmembrane</keyword>
<dbReference type="AlphaFoldDB" id="A0A075A8K9"/>
<keyword evidence="9" id="KW-1015">Disulfide bond</keyword>
<dbReference type="KEGG" id="ovi:T265_08369"/>
<dbReference type="CTD" id="20322548"/>
<accession>A0A075A8K9</accession>
<reference evidence="12 13" key="1">
    <citation type="submission" date="2013-11" db="EMBL/GenBank/DDBJ databases">
        <title>Opisthorchis viverrini - life in the bile duct.</title>
        <authorList>
            <person name="Young N.D."/>
            <person name="Nagarajan N."/>
            <person name="Lin S.J."/>
            <person name="Korhonen P.K."/>
            <person name="Jex A.R."/>
            <person name="Hall R.S."/>
            <person name="Safavi-Hemami H."/>
            <person name="Kaewkong W."/>
            <person name="Bertrand D."/>
            <person name="Gao S."/>
            <person name="Seet Q."/>
            <person name="Wongkham S."/>
            <person name="Teh B.T."/>
            <person name="Wongkham C."/>
            <person name="Intapan P.M."/>
            <person name="Maleewong W."/>
            <person name="Yang X."/>
            <person name="Hu M."/>
            <person name="Wang Z."/>
            <person name="Hofmann A."/>
            <person name="Sternberg P.W."/>
            <person name="Tan P."/>
            <person name="Wang J."/>
            <person name="Gasser R.B."/>
        </authorList>
    </citation>
    <scope>NUCLEOTIDE SEQUENCE [LARGE SCALE GENOMIC DNA]</scope>
</reference>
<dbReference type="GO" id="GO:0000139">
    <property type="term" value="C:Golgi membrane"/>
    <property type="evidence" value="ECO:0007669"/>
    <property type="project" value="UniProtKB-SubCell"/>
</dbReference>
<keyword evidence="6 11" id="KW-1133">Transmembrane helix</keyword>
<sequence>MGNWQFILITLVPRSRLVKNLTLASLSFLGLLVVIRTVLWSRGSLSHSFLESPTQSIPVSKHNINLVVYNRVPKTGGTSLVHLIYHLCKRNNVGITMVNISWNGVYLNRFNQLQLVHNMSNRRYARPLLLHGHFVFLDFAQLGSTLQPTYLNMIRDPLERLVSHYYFLRFGDDFRPNVIRKRMKHSDRQQTFDDCVVNGGLDCQPKDLWVQSIPVSKHNINLVVYNRVPKTGGTSLVHLIYHLCKRNNIGITMVNISWNGVYLNRFNQLQLVHNMSNRRYARPLLLHGHFVFLDFAQLGSTLQPTYLNMIRDPLERLVSHYYFLRFGDDFRPNVIRKRMKHSDRQQTFDDCVVNGGLDCQPKDLWVQVPFFCGHAAYCRIPGNPEALETAKRRVAEDYLLVGLTEEFDEFVTLLEKLLPRFFQGSTGLLQGADGWHLRRTKHKLPINASTRAVFRDSRVWQIEQAFYEFVRAEFWTIRNALIHGPRIDLHQTSVQVNQWIEQQFFFQRTRPENVD</sequence>
<dbReference type="InterPro" id="IPR005331">
    <property type="entry name" value="Sulfotransferase"/>
</dbReference>
<dbReference type="InterPro" id="IPR027417">
    <property type="entry name" value="P-loop_NTPase"/>
</dbReference>
<keyword evidence="5" id="KW-0735">Signal-anchor</keyword>
<dbReference type="SUPFAM" id="SSF52540">
    <property type="entry name" value="P-loop containing nucleoside triphosphate hydrolases"/>
    <property type="match status" value="2"/>
</dbReference>
<comment type="similarity">
    <text evidence="2">Belongs to the sulfotransferase 3 family.</text>
</comment>
<dbReference type="Proteomes" id="UP000054324">
    <property type="component" value="Unassembled WGS sequence"/>
</dbReference>
<protein>
    <recommendedName>
        <fullName evidence="14">Heparan sulfate 2-O-sulfotransferase</fullName>
    </recommendedName>
</protein>
<dbReference type="FunFam" id="3.40.50.300:FF:001418">
    <property type="entry name" value="Heparan sulfate 2-o-sulfotransferase"/>
    <property type="match status" value="1"/>
</dbReference>